<gene>
    <name evidence="3" type="ORF">R4198_05880</name>
</gene>
<evidence type="ECO:0000313" key="3">
    <source>
        <dbReference type="EMBL" id="MDV7133221.1"/>
    </source>
</evidence>
<evidence type="ECO:0000256" key="1">
    <source>
        <dbReference type="SAM" id="MobiDB-lite"/>
    </source>
</evidence>
<protein>
    <submittedName>
        <fullName evidence="3">Uncharacterized protein</fullName>
    </submittedName>
</protein>
<feature type="region of interest" description="Disordered" evidence="1">
    <location>
        <begin position="1"/>
        <end position="64"/>
    </location>
</feature>
<name>A0ABU4ER56_WILMA</name>
<feature type="compositionally biased region" description="Basic and acidic residues" evidence="1">
    <location>
        <begin position="53"/>
        <end position="62"/>
    </location>
</feature>
<dbReference type="EMBL" id="JAWLUM010000001">
    <property type="protein sequence ID" value="MDV7133221.1"/>
    <property type="molecule type" value="Genomic_DNA"/>
</dbReference>
<organism evidence="3 4">
    <name type="scientific">Williamsia marianensis</name>
    <dbReference type="NCBI Taxonomy" id="85044"/>
    <lineage>
        <taxon>Bacteria</taxon>
        <taxon>Bacillati</taxon>
        <taxon>Actinomycetota</taxon>
        <taxon>Actinomycetes</taxon>
        <taxon>Mycobacteriales</taxon>
        <taxon>Nocardiaceae</taxon>
        <taxon>Williamsia</taxon>
    </lineage>
</organism>
<keyword evidence="2" id="KW-0812">Transmembrane</keyword>
<keyword evidence="4" id="KW-1185">Reference proteome</keyword>
<sequence length="95" mass="10323">MTFLERPSRQSQGRPVLVRRDAPQTVPREMTGLLWDPTVGGHRPTRASVTRATRNDTPRETPRISVTGSDLTMLLSMSGLLGGVLGVVGLIELNS</sequence>
<dbReference type="Proteomes" id="UP001185792">
    <property type="component" value="Unassembled WGS sequence"/>
</dbReference>
<evidence type="ECO:0000256" key="2">
    <source>
        <dbReference type="SAM" id="Phobius"/>
    </source>
</evidence>
<comment type="caution">
    <text evidence="3">The sequence shown here is derived from an EMBL/GenBank/DDBJ whole genome shotgun (WGS) entry which is preliminary data.</text>
</comment>
<keyword evidence="2" id="KW-0472">Membrane</keyword>
<accession>A0ABU4ER56</accession>
<dbReference type="RefSeq" id="WP_317712430.1">
    <property type="nucleotide sequence ID" value="NZ_JAWLUM010000001.1"/>
</dbReference>
<evidence type="ECO:0000313" key="4">
    <source>
        <dbReference type="Proteomes" id="UP001185792"/>
    </source>
</evidence>
<reference evidence="3 4" key="1">
    <citation type="submission" date="2023-10" db="EMBL/GenBank/DDBJ databases">
        <title>Development of a sustainable strategy for remediation of hydrocarbon-contaminated territories based on the waste exchange concept.</title>
        <authorList>
            <person name="Krivoruchko A."/>
        </authorList>
    </citation>
    <scope>NUCLEOTIDE SEQUENCE [LARGE SCALE GENOMIC DNA]</scope>
    <source>
        <strain evidence="3 4">IEGM 1236</strain>
    </source>
</reference>
<proteinExistence type="predicted"/>
<feature type="transmembrane region" description="Helical" evidence="2">
    <location>
        <begin position="71"/>
        <end position="91"/>
    </location>
</feature>
<keyword evidence="2" id="KW-1133">Transmembrane helix</keyword>